<accession>A0A9P9JRW8</accession>
<name>A0A9P9JRW8_FUSRE</name>
<reference evidence="1" key="1">
    <citation type="journal article" date="2021" name="Nat. Commun.">
        <title>Genetic determinants of endophytism in the Arabidopsis root mycobiome.</title>
        <authorList>
            <person name="Mesny F."/>
            <person name="Miyauchi S."/>
            <person name="Thiergart T."/>
            <person name="Pickel B."/>
            <person name="Atanasova L."/>
            <person name="Karlsson M."/>
            <person name="Huettel B."/>
            <person name="Barry K.W."/>
            <person name="Haridas S."/>
            <person name="Chen C."/>
            <person name="Bauer D."/>
            <person name="Andreopoulos W."/>
            <person name="Pangilinan J."/>
            <person name="LaButti K."/>
            <person name="Riley R."/>
            <person name="Lipzen A."/>
            <person name="Clum A."/>
            <person name="Drula E."/>
            <person name="Henrissat B."/>
            <person name="Kohler A."/>
            <person name="Grigoriev I.V."/>
            <person name="Martin F.M."/>
            <person name="Hacquard S."/>
        </authorList>
    </citation>
    <scope>NUCLEOTIDE SEQUENCE</scope>
    <source>
        <strain evidence="1">MPI-CAGE-AT-0023</strain>
    </source>
</reference>
<dbReference type="EMBL" id="JAGMUX010000024">
    <property type="protein sequence ID" value="KAH7228612.1"/>
    <property type="molecule type" value="Genomic_DNA"/>
</dbReference>
<dbReference type="Proteomes" id="UP000720189">
    <property type="component" value="Unassembled WGS sequence"/>
</dbReference>
<evidence type="ECO:0000313" key="2">
    <source>
        <dbReference type="Proteomes" id="UP000720189"/>
    </source>
</evidence>
<sequence length="147" mass="17016">MLRRSLQAPRPDEPYLTEGHDVIPKIEEALGRNKGKGDMLRIMAMDIGEAWFNKDDASRVRMAIFGCEILLLIWRERGFLRALNLAACMTSGSRISGGRPRRYWRRPRTCDRQTRLVMVLDHESATARCGWKRGNRGVWRKNVLSFV</sequence>
<organism evidence="1 2">
    <name type="scientific">Fusarium redolens</name>
    <dbReference type="NCBI Taxonomy" id="48865"/>
    <lineage>
        <taxon>Eukaryota</taxon>
        <taxon>Fungi</taxon>
        <taxon>Dikarya</taxon>
        <taxon>Ascomycota</taxon>
        <taxon>Pezizomycotina</taxon>
        <taxon>Sordariomycetes</taxon>
        <taxon>Hypocreomycetidae</taxon>
        <taxon>Hypocreales</taxon>
        <taxon>Nectriaceae</taxon>
        <taxon>Fusarium</taxon>
        <taxon>Fusarium redolens species complex</taxon>
    </lineage>
</organism>
<dbReference type="RefSeq" id="XP_046042849.1">
    <property type="nucleotide sequence ID" value="XM_046194263.1"/>
</dbReference>
<proteinExistence type="predicted"/>
<protein>
    <submittedName>
        <fullName evidence="1">Uncharacterized protein</fullName>
    </submittedName>
</protein>
<gene>
    <name evidence="1" type="ORF">BKA55DRAFT_584020</name>
</gene>
<dbReference type="GeneID" id="70224217"/>
<dbReference type="AlphaFoldDB" id="A0A9P9JRW8"/>
<keyword evidence="2" id="KW-1185">Reference proteome</keyword>
<evidence type="ECO:0000313" key="1">
    <source>
        <dbReference type="EMBL" id="KAH7228612.1"/>
    </source>
</evidence>
<comment type="caution">
    <text evidence="1">The sequence shown here is derived from an EMBL/GenBank/DDBJ whole genome shotgun (WGS) entry which is preliminary data.</text>
</comment>